<gene>
    <name evidence="3" type="ORF">H261_16660</name>
</gene>
<evidence type="ECO:0000256" key="1">
    <source>
        <dbReference type="HAMAP-Rule" id="MF_00386"/>
    </source>
</evidence>
<dbReference type="PANTHER" id="PTHR33383">
    <property type="entry name" value="MEMBRANE PROTEIN INSERTION EFFICIENCY FACTOR-RELATED"/>
    <property type="match status" value="1"/>
</dbReference>
<sequence length="89" mass="9664">MNPIGLGMRGLIRLYQLLLSPVLPASCRFTPSCSAYAMQAIEEHGPLGGSWLGVKRICRCHPWNDGGHDPVPPANTENGGPFRPSRLPE</sequence>
<dbReference type="GO" id="GO:0005886">
    <property type="term" value="C:plasma membrane"/>
    <property type="evidence" value="ECO:0007669"/>
    <property type="project" value="UniProtKB-SubCell"/>
</dbReference>
<dbReference type="PATRIC" id="fig|1244869.3.peg.3346"/>
<dbReference type="PANTHER" id="PTHR33383:SF1">
    <property type="entry name" value="MEMBRANE PROTEIN INSERTION EFFICIENCY FACTOR-RELATED"/>
    <property type="match status" value="1"/>
</dbReference>
<comment type="caution">
    <text evidence="3">The sequence shown here is derived from an EMBL/GenBank/DDBJ whole genome shotgun (WGS) entry which is preliminary data.</text>
</comment>
<name>M2Y6W8_9PROT</name>
<dbReference type="HAMAP" id="MF_00386">
    <property type="entry name" value="UPF0161_YidD"/>
    <property type="match status" value="1"/>
</dbReference>
<comment type="subcellular location">
    <subcellularLocation>
        <location evidence="1">Cell membrane</location>
        <topology evidence="1">Peripheral membrane protein</topology>
        <orientation evidence="1">Cytoplasmic side</orientation>
    </subcellularLocation>
</comment>
<dbReference type="NCBIfam" id="TIGR00278">
    <property type="entry name" value="membrane protein insertion efficiency factor YidD"/>
    <property type="match status" value="1"/>
</dbReference>
<evidence type="ECO:0000313" key="3">
    <source>
        <dbReference type="EMBL" id="EME68801.1"/>
    </source>
</evidence>
<dbReference type="EMBL" id="AONQ01000052">
    <property type="protein sequence ID" value="EME68801.1"/>
    <property type="molecule type" value="Genomic_DNA"/>
</dbReference>
<keyword evidence="4" id="KW-1185">Reference proteome</keyword>
<dbReference type="RefSeq" id="WP_008619685.1">
    <property type="nucleotide sequence ID" value="NZ_AONQ01000052.1"/>
</dbReference>
<evidence type="ECO:0000313" key="4">
    <source>
        <dbReference type="Proteomes" id="UP000011744"/>
    </source>
</evidence>
<accession>M2Y6W8</accession>
<keyword evidence="1" id="KW-1003">Cell membrane</keyword>
<comment type="function">
    <text evidence="1">Could be involved in insertion of integral membrane proteins into the membrane.</text>
</comment>
<organism evidence="3 4">
    <name type="scientific">Paramagnetospirillum caucaseum</name>
    <dbReference type="NCBI Taxonomy" id="1244869"/>
    <lineage>
        <taxon>Bacteria</taxon>
        <taxon>Pseudomonadati</taxon>
        <taxon>Pseudomonadota</taxon>
        <taxon>Alphaproteobacteria</taxon>
        <taxon>Rhodospirillales</taxon>
        <taxon>Magnetospirillaceae</taxon>
        <taxon>Paramagnetospirillum</taxon>
    </lineage>
</organism>
<dbReference type="STRING" id="1244869.H261_16660"/>
<dbReference type="Pfam" id="PF01809">
    <property type="entry name" value="YidD"/>
    <property type="match status" value="1"/>
</dbReference>
<reference evidence="3 4" key="1">
    <citation type="journal article" date="2014" name="Genome Announc.">
        <title>Draft Genome Sequence of Magnetospirillum sp. Strain SO-1, a Freshwater Magnetotactic Bacterium Isolated from the Ol'khovka River, Russia.</title>
        <authorList>
            <person name="Grouzdev D.S."/>
            <person name="Dziuba M.V."/>
            <person name="Sukhacheva M.S."/>
            <person name="Mardanov A.V."/>
            <person name="Beletskiy A.V."/>
            <person name="Kuznetsov B.B."/>
            <person name="Skryabin K.G."/>
        </authorList>
    </citation>
    <scope>NUCLEOTIDE SEQUENCE [LARGE SCALE GENOMIC DNA]</scope>
    <source>
        <strain evidence="3 4">SO-1</strain>
    </source>
</reference>
<evidence type="ECO:0000256" key="2">
    <source>
        <dbReference type="SAM" id="MobiDB-lite"/>
    </source>
</evidence>
<protein>
    <recommendedName>
        <fullName evidence="1">Putative membrane protein insertion efficiency factor</fullName>
    </recommendedName>
</protein>
<keyword evidence="1" id="KW-0472">Membrane</keyword>
<dbReference type="AlphaFoldDB" id="M2Y6W8"/>
<dbReference type="Proteomes" id="UP000011744">
    <property type="component" value="Unassembled WGS sequence"/>
</dbReference>
<feature type="region of interest" description="Disordered" evidence="2">
    <location>
        <begin position="65"/>
        <end position="89"/>
    </location>
</feature>
<dbReference type="SMART" id="SM01234">
    <property type="entry name" value="Haemolytic"/>
    <property type="match status" value="1"/>
</dbReference>
<dbReference type="eggNOG" id="COG0759">
    <property type="taxonomic scope" value="Bacteria"/>
</dbReference>
<proteinExistence type="inferred from homology"/>
<dbReference type="InterPro" id="IPR002696">
    <property type="entry name" value="Membr_insert_effic_factor_YidD"/>
</dbReference>
<dbReference type="OrthoDB" id="9801753at2"/>
<comment type="similarity">
    <text evidence="1">Belongs to the UPF0161 family.</text>
</comment>